<dbReference type="InterPro" id="IPR045621">
    <property type="entry name" value="BPD_transp_1_N"/>
</dbReference>
<feature type="transmembrane region" description="Helical" evidence="7">
    <location>
        <begin position="325"/>
        <end position="347"/>
    </location>
</feature>
<evidence type="ECO:0000313" key="10">
    <source>
        <dbReference type="EMBL" id="CCH89594.1"/>
    </source>
</evidence>
<evidence type="ECO:0000256" key="1">
    <source>
        <dbReference type="ARBA" id="ARBA00004651"/>
    </source>
</evidence>
<evidence type="ECO:0000256" key="3">
    <source>
        <dbReference type="ARBA" id="ARBA00022475"/>
    </source>
</evidence>
<feature type="transmembrane region" description="Helical" evidence="7">
    <location>
        <begin position="179"/>
        <end position="201"/>
    </location>
</feature>
<proteinExistence type="inferred from homology"/>
<dbReference type="Gene3D" id="1.10.3720.10">
    <property type="entry name" value="MetI-like"/>
    <property type="match status" value="1"/>
</dbReference>
<evidence type="ECO:0000256" key="2">
    <source>
        <dbReference type="ARBA" id="ARBA00022448"/>
    </source>
</evidence>
<keyword evidence="5 7" id="KW-1133">Transmembrane helix</keyword>
<name>I4F1T1_MODI5</name>
<gene>
    <name evidence="10" type="ordered locus">MODMU_4197</name>
</gene>
<evidence type="ECO:0000256" key="6">
    <source>
        <dbReference type="ARBA" id="ARBA00023136"/>
    </source>
</evidence>
<feature type="transmembrane region" description="Helical" evidence="7">
    <location>
        <begin position="271"/>
        <end position="296"/>
    </location>
</feature>
<dbReference type="PANTHER" id="PTHR43163">
    <property type="entry name" value="DIPEPTIDE TRANSPORT SYSTEM PERMEASE PROTEIN DPPB-RELATED"/>
    <property type="match status" value="1"/>
</dbReference>
<evidence type="ECO:0000256" key="4">
    <source>
        <dbReference type="ARBA" id="ARBA00022692"/>
    </source>
</evidence>
<feature type="domain" description="ABC transmembrane type-1" evidence="9">
    <location>
        <begin position="139"/>
        <end position="344"/>
    </location>
</feature>
<dbReference type="GO" id="GO:0005886">
    <property type="term" value="C:plasma membrane"/>
    <property type="evidence" value="ECO:0007669"/>
    <property type="project" value="UniProtKB-SubCell"/>
</dbReference>
<dbReference type="STRING" id="477641.MODMU_4197"/>
<feature type="transmembrane region" description="Helical" evidence="7">
    <location>
        <begin position="145"/>
        <end position="167"/>
    </location>
</feature>
<reference evidence="10 11" key="1">
    <citation type="journal article" date="2012" name="J. Bacteriol.">
        <title>Genome Sequence of Radiation-Resistant Modestobacter marinus Strain BC501, a Representative Actinobacterium That Thrives on Calcareous Stone Surfaces.</title>
        <authorList>
            <person name="Normand P."/>
            <person name="Gury J."/>
            <person name="Pujic P."/>
            <person name="Chouaia B."/>
            <person name="Crotti E."/>
            <person name="Brusetti L."/>
            <person name="Daffonchio D."/>
            <person name="Vacherie B."/>
            <person name="Barbe V."/>
            <person name="Medigue C."/>
            <person name="Calteau A."/>
            <person name="Ghodhbane-Gtari F."/>
            <person name="Essoussi I."/>
            <person name="Nouioui I."/>
            <person name="Abbassi-Ghozzi I."/>
            <person name="Gtari M."/>
        </authorList>
    </citation>
    <scope>NUCLEOTIDE SEQUENCE [LARGE SCALE GENOMIC DNA]</scope>
    <source>
        <strain evidence="11">BC 501</strain>
    </source>
</reference>
<comment type="similarity">
    <text evidence="7">Belongs to the binding-protein-dependent transport system permease family.</text>
</comment>
<dbReference type="SUPFAM" id="SSF161098">
    <property type="entry name" value="MetI-like"/>
    <property type="match status" value="1"/>
</dbReference>
<comment type="subcellular location">
    <subcellularLocation>
        <location evidence="1 7">Cell membrane</location>
        <topology evidence="1 7">Multi-pass membrane protein</topology>
    </subcellularLocation>
</comment>
<evidence type="ECO:0000256" key="8">
    <source>
        <dbReference type="SAM" id="MobiDB-lite"/>
    </source>
</evidence>
<protein>
    <submittedName>
        <fullName evidence="10">Peptide transport permease</fullName>
    </submittedName>
</protein>
<organism evidence="10 11">
    <name type="scientific">Modestobacter italicus (strain DSM 44449 / CECT 9708 / BC 501)</name>
    <dbReference type="NCBI Taxonomy" id="2732864"/>
    <lineage>
        <taxon>Bacteria</taxon>
        <taxon>Bacillati</taxon>
        <taxon>Actinomycetota</taxon>
        <taxon>Actinomycetes</taxon>
        <taxon>Geodermatophilales</taxon>
        <taxon>Geodermatophilaceae</taxon>
        <taxon>Modestobacter</taxon>
    </lineage>
</organism>
<evidence type="ECO:0000256" key="5">
    <source>
        <dbReference type="ARBA" id="ARBA00022989"/>
    </source>
</evidence>
<feature type="transmembrane region" description="Helical" evidence="7">
    <location>
        <begin position="53"/>
        <end position="74"/>
    </location>
</feature>
<dbReference type="HOGENOM" id="CLU_036879_0_3_11"/>
<dbReference type="GO" id="GO:0055085">
    <property type="term" value="P:transmembrane transport"/>
    <property type="evidence" value="ECO:0007669"/>
    <property type="project" value="InterPro"/>
</dbReference>
<keyword evidence="3" id="KW-1003">Cell membrane</keyword>
<evidence type="ECO:0000259" key="9">
    <source>
        <dbReference type="PROSITE" id="PS50928"/>
    </source>
</evidence>
<dbReference type="EMBL" id="FO203431">
    <property type="protein sequence ID" value="CCH89594.1"/>
    <property type="molecule type" value="Genomic_DNA"/>
</dbReference>
<dbReference type="Pfam" id="PF00528">
    <property type="entry name" value="BPD_transp_1"/>
    <property type="match status" value="1"/>
</dbReference>
<dbReference type="AlphaFoldDB" id="I4F1T1"/>
<dbReference type="InterPro" id="IPR035906">
    <property type="entry name" value="MetI-like_sf"/>
</dbReference>
<dbReference type="Proteomes" id="UP000006461">
    <property type="component" value="Chromosome"/>
</dbReference>
<keyword evidence="2 7" id="KW-0813">Transport</keyword>
<dbReference type="eggNOG" id="COG0601">
    <property type="taxonomic scope" value="Bacteria"/>
</dbReference>
<dbReference type="KEGG" id="mmar:MODMU_4197"/>
<dbReference type="InterPro" id="IPR000515">
    <property type="entry name" value="MetI-like"/>
</dbReference>
<sequence length="357" mass="37436">MTGPETAVRTTDATAGAAATAPAVGPGTEVPETSAPAKHHAASLWAGYLGRRLVGVAAVLVAIVLLTFLIVRFVPGDPARLIVGLNATPAQVEQVRDELGLNDPFFVQFGHYVSGLLHGDLGNSFVNQQPVSEMISQRLPLTAQLALSALAIVLVLGFLFGIAAGVLDHNGRGRWFTSPFTAVTSLVGALPEYITGTLLVYVFALSLQWFPVQGGPGFHSMFLPALAVGLPPAAVLARLVRNETLAVLNQEYMTTATSKRLSRARLLVRHVLPNVVTSTLTLGGLLLVALLGGTVITENVFNISGVGTAVVQAILRSDYPTVQGVILVLGLIAVVINLAVDITLGLLDPRVLSRRAS</sequence>
<dbReference type="CDD" id="cd06261">
    <property type="entry name" value="TM_PBP2"/>
    <property type="match status" value="1"/>
</dbReference>
<feature type="transmembrane region" description="Helical" evidence="7">
    <location>
        <begin position="221"/>
        <end position="240"/>
    </location>
</feature>
<dbReference type="OMA" id="AEWGLDQ"/>
<dbReference type="Pfam" id="PF19300">
    <property type="entry name" value="BPD_transp_1_N"/>
    <property type="match status" value="1"/>
</dbReference>
<evidence type="ECO:0000256" key="7">
    <source>
        <dbReference type="RuleBase" id="RU363032"/>
    </source>
</evidence>
<dbReference type="PROSITE" id="PS50928">
    <property type="entry name" value="ABC_TM1"/>
    <property type="match status" value="1"/>
</dbReference>
<keyword evidence="4 7" id="KW-0812">Transmembrane</keyword>
<keyword evidence="6 7" id="KW-0472">Membrane</keyword>
<dbReference type="PANTHER" id="PTHR43163:SF6">
    <property type="entry name" value="DIPEPTIDE TRANSPORT SYSTEM PERMEASE PROTEIN DPPB-RELATED"/>
    <property type="match status" value="1"/>
</dbReference>
<accession>I4F1T1</accession>
<feature type="region of interest" description="Disordered" evidence="8">
    <location>
        <begin position="1"/>
        <end position="35"/>
    </location>
</feature>
<feature type="compositionally biased region" description="Low complexity" evidence="8">
    <location>
        <begin position="1"/>
        <end position="28"/>
    </location>
</feature>
<keyword evidence="11" id="KW-1185">Reference proteome</keyword>
<evidence type="ECO:0000313" key="11">
    <source>
        <dbReference type="Proteomes" id="UP000006461"/>
    </source>
</evidence>
<dbReference type="OrthoDB" id="9778910at2"/>